<comment type="similarity">
    <text evidence="1">Belongs to the TelA family.</text>
</comment>
<dbReference type="PANTHER" id="PTHR38432:SF1">
    <property type="entry name" value="TELA-LIKE PROTEIN SAOUHSC_01408"/>
    <property type="match status" value="1"/>
</dbReference>
<organism evidence="3 4">
    <name type="scientific">Herbaspirillum rubrisubalbicans Os34</name>
    <dbReference type="NCBI Taxonomy" id="1235827"/>
    <lineage>
        <taxon>Bacteria</taxon>
        <taxon>Pseudomonadati</taxon>
        <taxon>Pseudomonadota</taxon>
        <taxon>Betaproteobacteria</taxon>
        <taxon>Burkholderiales</taxon>
        <taxon>Oxalobacteraceae</taxon>
        <taxon>Herbaspirillum</taxon>
    </lineage>
</organism>
<evidence type="ECO:0000256" key="2">
    <source>
        <dbReference type="SAM" id="MobiDB-lite"/>
    </source>
</evidence>
<evidence type="ECO:0000313" key="3">
    <source>
        <dbReference type="EMBL" id="QJQ02310.1"/>
    </source>
</evidence>
<dbReference type="Pfam" id="PF05816">
    <property type="entry name" value="TelA"/>
    <property type="match status" value="1"/>
</dbReference>
<dbReference type="InterPro" id="IPR008863">
    <property type="entry name" value="Toxic_anion-R_TelA"/>
</dbReference>
<dbReference type="Proteomes" id="UP000501648">
    <property type="component" value="Chromosome"/>
</dbReference>
<dbReference type="AlphaFoldDB" id="A0A6M3ZWN3"/>
<dbReference type="EMBL" id="CP008956">
    <property type="protein sequence ID" value="QJQ02310.1"/>
    <property type="molecule type" value="Genomic_DNA"/>
</dbReference>
<dbReference type="PANTHER" id="PTHR38432">
    <property type="entry name" value="TELA-LIKE PROTEIN SAOUHSC_01408"/>
    <property type="match status" value="1"/>
</dbReference>
<accession>A0A6M3ZWN3</accession>
<feature type="compositionally biased region" description="Low complexity" evidence="2">
    <location>
        <begin position="371"/>
        <end position="381"/>
    </location>
</feature>
<protein>
    <submittedName>
        <fullName evidence="3">Toxic anion resistance protein</fullName>
    </submittedName>
</protein>
<feature type="region of interest" description="Disordered" evidence="2">
    <location>
        <begin position="364"/>
        <end position="388"/>
    </location>
</feature>
<evidence type="ECO:0000256" key="1">
    <source>
        <dbReference type="ARBA" id="ARBA00005541"/>
    </source>
</evidence>
<proteinExistence type="inferred from homology"/>
<evidence type="ECO:0000313" key="4">
    <source>
        <dbReference type="Proteomes" id="UP000501648"/>
    </source>
</evidence>
<gene>
    <name evidence="3" type="ORF">C798_19320</name>
</gene>
<sequence>MTPPEQLQAVPTNAAVEIVPLEPALLAQVNSQASNYVNVLLSEDIHSDSFKAKLDSAFRLGREEISNAAALMGGRFMQNNFVGMEDSPAFKAIKEMRHQLEELNPGSHGDLLKPRKLLGLIPFGNRLRDYFRTYQEAGTHLQAILADIYAARDDMQRDLIELEQTRRNLWEAMKKLKAAIAFAEQLDAQLADRVLTLESTDPQRAKALQQEVLFYARQNLLDMQTQMTVNVNAYLSMDVLKKTAREMINGCNRVATTGMSALATAQTVARATGNQIAVMDMLTGVNATIGNLINETSQQLNSHVQRTGEYAANPLIGLQVLQESLDTSYQAMDAMDQFRVKAIDAMGKNNATLKGLLEKSEQYLNRSREQTSSTSTAAPSPLDGPVKL</sequence>
<reference evidence="3 4" key="1">
    <citation type="journal article" date="2012" name="J. Bacteriol.">
        <title>Genome sequence of the pathogenic Herbaspirillum seropedicae strain Os34, isolated from rice roots.</title>
        <authorList>
            <person name="Ye W."/>
            <person name="Ye S."/>
            <person name="Liu J."/>
            <person name="Chang S."/>
            <person name="Chen M."/>
            <person name="Zhu B."/>
            <person name="Guo L."/>
            <person name="An Q."/>
        </authorList>
    </citation>
    <scope>NUCLEOTIDE SEQUENCE [LARGE SCALE GENOMIC DNA]</scope>
    <source>
        <strain evidence="3 4">Os34</strain>
    </source>
</reference>
<dbReference type="RefSeq" id="WP_017453939.1">
    <property type="nucleotide sequence ID" value="NZ_CP008956.1"/>
</dbReference>
<name>A0A6M3ZWN3_9BURK</name>